<accession>A0A0F9EC64</accession>
<sequence length="150" mass="17474">MGLIGDVFTKERKTQLFFRDDNKFSFIKRDLLYSCLVERSGDTLKKAWKHFYCNQLFFPGYKKMSADAVTLGFVRDIILDPFDKIPKGEETTEKPKDNKNSLKSWIAKVATNQRHIFQTKRQQSSKEDIVNWVLVGVIAVQVIGWLFGYL</sequence>
<comment type="caution">
    <text evidence="2">The sequence shown here is derived from an EMBL/GenBank/DDBJ whole genome shotgun (WGS) entry which is preliminary data.</text>
</comment>
<keyword evidence="1" id="KW-0472">Membrane</keyword>
<keyword evidence="1" id="KW-0812">Transmembrane</keyword>
<evidence type="ECO:0000313" key="2">
    <source>
        <dbReference type="EMBL" id="KKL71668.1"/>
    </source>
</evidence>
<dbReference type="AlphaFoldDB" id="A0A0F9EC64"/>
<proteinExistence type="predicted"/>
<organism evidence="2">
    <name type="scientific">marine sediment metagenome</name>
    <dbReference type="NCBI Taxonomy" id="412755"/>
    <lineage>
        <taxon>unclassified sequences</taxon>
        <taxon>metagenomes</taxon>
        <taxon>ecological metagenomes</taxon>
    </lineage>
</organism>
<keyword evidence="1" id="KW-1133">Transmembrane helix</keyword>
<name>A0A0F9EC64_9ZZZZ</name>
<reference evidence="2" key="1">
    <citation type="journal article" date="2015" name="Nature">
        <title>Complex archaea that bridge the gap between prokaryotes and eukaryotes.</title>
        <authorList>
            <person name="Spang A."/>
            <person name="Saw J.H."/>
            <person name="Jorgensen S.L."/>
            <person name="Zaremba-Niedzwiedzka K."/>
            <person name="Martijn J."/>
            <person name="Lind A.E."/>
            <person name="van Eijk R."/>
            <person name="Schleper C."/>
            <person name="Guy L."/>
            <person name="Ettema T.J."/>
        </authorList>
    </citation>
    <scope>NUCLEOTIDE SEQUENCE</scope>
</reference>
<feature type="transmembrane region" description="Helical" evidence="1">
    <location>
        <begin position="129"/>
        <end position="148"/>
    </location>
</feature>
<gene>
    <name evidence="2" type="ORF">LCGC14_2092640</name>
</gene>
<protein>
    <submittedName>
        <fullName evidence="2">Uncharacterized protein</fullName>
    </submittedName>
</protein>
<evidence type="ECO:0000256" key="1">
    <source>
        <dbReference type="SAM" id="Phobius"/>
    </source>
</evidence>
<dbReference type="EMBL" id="LAZR01025522">
    <property type="protein sequence ID" value="KKL71668.1"/>
    <property type="molecule type" value="Genomic_DNA"/>
</dbReference>